<dbReference type="PIRSF" id="PIRSF001369">
    <property type="entry name" value="Citrate_synth"/>
    <property type="match status" value="1"/>
</dbReference>
<evidence type="ECO:0000256" key="4">
    <source>
        <dbReference type="ARBA" id="ARBA00049288"/>
    </source>
</evidence>
<dbReference type="OrthoDB" id="9800864at2"/>
<reference evidence="7 8" key="1">
    <citation type="submission" date="2018-09" db="EMBL/GenBank/DDBJ databases">
        <title>Genome sequencing of strain 1JSPR-7.</title>
        <authorList>
            <person name="Heo J."/>
            <person name="Kim S.-J."/>
            <person name="Kwon S.-W."/>
        </authorList>
    </citation>
    <scope>NUCLEOTIDE SEQUENCE [LARGE SCALE GENOMIC DNA]</scope>
    <source>
        <strain evidence="7 8">1JSPR-7</strain>
    </source>
</reference>
<dbReference type="Gene3D" id="1.10.230.10">
    <property type="entry name" value="Cytochrome P450-Terp, domain 2"/>
    <property type="match status" value="1"/>
</dbReference>
<dbReference type="PRINTS" id="PR00143">
    <property type="entry name" value="CITRTSNTHASE"/>
</dbReference>
<dbReference type="UniPathway" id="UPA00223"/>
<evidence type="ECO:0000256" key="2">
    <source>
        <dbReference type="ARBA" id="ARBA00010566"/>
    </source>
</evidence>
<evidence type="ECO:0000256" key="3">
    <source>
        <dbReference type="ARBA" id="ARBA00022679"/>
    </source>
</evidence>
<dbReference type="InterPro" id="IPR016143">
    <property type="entry name" value="Citrate_synth-like_sm_a-sub"/>
</dbReference>
<comment type="pathway">
    <text evidence="1">Carbohydrate metabolism; tricarboxylic acid cycle.</text>
</comment>
<dbReference type="GO" id="GO:0036440">
    <property type="term" value="F:citrate synthase activity"/>
    <property type="evidence" value="ECO:0007669"/>
    <property type="project" value="UniProtKB-EC"/>
</dbReference>
<dbReference type="GO" id="GO:0005975">
    <property type="term" value="P:carbohydrate metabolic process"/>
    <property type="evidence" value="ECO:0007669"/>
    <property type="project" value="TreeGrafter"/>
</dbReference>
<dbReference type="SUPFAM" id="SSF48256">
    <property type="entry name" value="Citrate synthase"/>
    <property type="match status" value="1"/>
</dbReference>
<keyword evidence="8" id="KW-1185">Reference proteome</keyword>
<dbReference type="RefSeq" id="WP_120771112.1">
    <property type="nucleotide sequence ID" value="NZ_CP032627.1"/>
</dbReference>
<dbReference type="CDD" id="cd06113">
    <property type="entry name" value="citrate_synt_like_1_2"/>
    <property type="match status" value="1"/>
</dbReference>
<dbReference type="EMBL" id="CP032627">
    <property type="protein sequence ID" value="AYF99723.1"/>
    <property type="molecule type" value="Genomic_DNA"/>
</dbReference>
<dbReference type="Gene3D" id="1.10.580.10">
    <property type="entry name" value="Citrate Synthase, domain 1"/>
    <property type="match status" value="1"/>
</dbReference>
<evidence type="ECO:0000313" key="8">
    <source>
        <dbReference type="Proteomes" id="UP000269374"/>
    </source>
</evidence>
<dbReference type="Pfam" id="PF00285">
    <property type="entry name" value="Citrate_synt"/>
    <property type="match status" value="1"/>
</dbReference>
<dbReference type="Proteomes" id="UP000269374">
    <property type="component" value="Chromosome"/>
</dbReference>
<dbReference type="GO" id="GO:0006099">
    <property type="term" value="P:tricarboxylic acid cycle"/>
    <property type="evidence" value="ECO:0007669"/>
    <property type="project" value="UniProtKB-UniPathway"/>
</dbReference>
<sequence length="442" mass="50529">MNLLNKHQEKMIKNSQIPSEFYKEYNVKKGLRDLEGKGVLAGLTNISAIHSFDEDGKQIPGILEYRAYNIKDIVDDLRREGRFGFEEVTYLLLFGELPTADDLKEFQDILAHKRILPEFFVRETILTNPSSDVMNSMSRCLLALASYDDKAEDISIENVLEQSLNLIANFPLLAIYTFQAYSHYRKEESLYIHYPDLTLSTAENILRMLRPDCQYTDTEAKVLDIALILHMEHGGGNNSTFTTHVVTSSGTDTYATIAAALSSLKGPKHGGANIKAAKMLENIKQNISNYHDEAEIEDYLYKILNKEAFDQQGLIYGIGHAIYTISDPRFEVFKSYVASLVKEKGMEEEFELYERVARLAPKVISDHRKTYKTISPNIDFYSGFVYKILGIPQELFTPLFAIARVVGWLTHRIEELINMNKIIRPAYESVLESKNYVKLEDR</sequence>
<feature type="active site" evidence="6">
    <location>
        <position position="379"/>
    </location>
</feature>
<comment type="similarity">
    <text evidence="2 5">Belongs to the citrate synthase family.</text>
</comment>
<dbReference type="InterPro" id="IPR036969">
    <property type="entry name" value="Citrate_synthase_sf"/>
</dbReference>
<evidence type="ECO:0000256" key="5">
    <source>
        <dbReference type="PIRNR" id="PIRNR001369"/>
    </source>
</evidence>
<evidence type="ECO:0000256" key="1">
    <source>
        <dbReference type="ARBA" id="ARBA00005163"/>
    </source>
</evidence>
<evidence type="ECO:0000256" key="6">
    <source>
        <dbReference type="PIRSR" id="PIRSR001369-1"/>
    </source>
</evidence>
<accession>A0A387BBL2</accession>
<feature type="active site" evidence="6">
    <location>
        <position position="320"/>
    </location>
</feature>
<dbReference type="InterPro" id="IPR002020">
    <property type="entry name" value="Citrate_synthase"/>
</dbReference>
<organism evidence="7 8">
    <name type="scientific">Lactococcus allomyrinae</name>
    <dbReference type="NCBI Taxonomy" id="2419773"/>
    <lineage>
        <taxon>Bacteria</taxon>
        <taxon>Bacillati</taxon>
        <taxon>Bacillota</taxon>
        <taxon>Bacilli</taxon>
        <taxon>Lactobacillales</taxon>
        <taxon>Streptococcaceae</taxon>
        <taxon>Lactococcus</taxon>
    </lineage>
</organism>
<dbReference type="PANTHER" id="PTHR11739:SF4">
    <property type="entry name" value="CITRATE SYNTHASE, PEROXISOMAL"/>
    <property type="match status" value="1"/>
</dbReference>
<proteinExistence type="inferred from homology"/>
<dbReference type="AlphaFoldDB" id="A0A387BBL2"/>
<dbReference type="KEGG" id="lact:D7I46_00635"/>
<protein>
    <recommendedName>
        <fullName evidence="5">Citrate synthase</fullName>
    </recommendedName>
</protein>
<comment type="catalytic activity">
    <reaction evidence="4">
        <text>oxaloacetate + acetyl-CoA + H2O = citrate + CoA + H(+)</text>
        <dbReference type="Rhea" id="RHEA:16845"/>
        <dbReference type="ChEBI" id="CHEBI:15377"/>
        <dbReference type="ChEBI" id="CHEBI:15378"/>
        <dbReference type="ChEBI" id="CHEBI:16452"/>
        <dbReference type="ChEBI" id="CHEBI:16947"/>
        <dbReference type="ChEBI" id="CHEBI:57287"/>
        <dbReference type="ChEBI" id="CHEBI:57288"/>
        <dbReference type="EC" id="2.3.3.16"/>
    </reaction>
</comment>
<keyword evidence="3 5" id="KW-0808">Transferase</keyword>
<dbReference type="PANTHER" id="PTHR11739">
    <property type="entry name" value="CITRATE SYNTHASE"/>
    <property type="match status" value="1"/>
</dbReference>
<gene>
    <name evidence="7" type="ORF">D7I46_00635</name>
</gene>
<dbReference type="GO" id="GO:0005829">
    <property type="term" value="C:cytosol"/>
    <property type="evidence" value="ECO:0007669"/>
    <property type="project" value="TreeGrafter"/>
</dbReference>
<evidence type="ECO:0000313" key="7">
    <source>
        <dbReference type="EMBL" id="AYF99723.1"/>
    </source>
</evidence>
<dbReference type="NCBIfam" id="NF010635">
    <property type="entry name" value="PRK14032.1"/>
    <property type="match status" value="1"/>
</dbReference>
<dbReference type="InterPro" id="IPR024176">
    <property type="entry name" value="Citrate_synthase_bac-typ"/>
</dbReference>
<name>A0A387BBL2_9LACT</name>
<dbReference type="InterPro" id="IPR016142">
    <property type="entry name" value="Citrate_synth-like_lrg_a-sub"/>
</dbReference>